<dbReference type="EMBL" id="ABWL02000002">
    <property type="protein sequence ID" value="EFE10159.1"/>
    <property type="molecule type" value="Genomic_DNA"/>
</dbReference>
<dbReference type="AlphaFoldDB" id="D4B7N0"/>
<proteinExistence type="predicted"/>
<sequence length="41" mass="4955">MWRLRGCYACFDINDVKRRGVYAACQKINREPNQNRHQKSK</sequence>
<gene>
    <name evidence="1" type="ORF">CIT292_06327</name>
</gene>
<name>D4B7N0_9ENTR</name>
<dbReference type="HOGENOM" id="CLU_3267743_0_0_6"/>
<accession>D4B7N0</accession>
<organism evidence="1 2">
    <name type="scientific">Citrobacter youngae ATCC 29220</name>
    <dbReference type="NCBI Taxonomy" id="500640"/>
    <lineage>
        <taxon>Bacteria</taxon>
        <taxon>Pseudomonadati</taxon>
        <taxon>Pseudomonadota</taxon>
        <taxon>Gammaproteobacteria</taxon>
        <taxon>Enterobacterales</taxon>
        <taxon>Enterobacteriaceae</taxon>
        <taxon>Citrobacter</taxon>
        <taxon>Citrobacter freundii complex</taxon>
    </lineage>
</organism>
<evidence type="ECO:0000313" key="1">
    <source>
        <dbReference type="EMBL" id="EFE10159.1"/>
    </source>
</evidence>
<reference evidence="1 2" key="1">
    <citation type="submission" date="2010-02" db="EMBL/GenBank/DDBJ databases">
        <authorList>
            <person name="Weinstock G."/>
            <person name="Sodergren E."/>
            <person name="Clifton S."/>
            <person name="Fulton L."/>
            <person name="Fulton B."/>
            <person name="Courtney L."/>
            <person name="Fronick C."/>
            <person name="Harrison M."/>
            <person name="Strong C."/>
            <person name="Farmer C."/>
            <person name="Delahaunty K."/>
            <person name="Markovic C."/>
            <person name="Hall O."/>
            <person name="Minx P."/>
            <person name="Tomlinson C."/>
            <person name="Mitreva M."/>
            <person name="Nelson J."/>
            <person name="Hou S."/>
            <person name="Wollam A."/>
            <person name="Pepin K.H."/>
            <person name="Johnson M."/>
            <person name="Bhonagiri V."/>
            <person name="Zhang X."/>
            <person name="Suruliraj S."/>
            <person name="Warren W."/>
            <person name="Chinwalla A."/>
            <person name="Mardis E.R."/>
            <person name="Wilson R.K."/>
        </authorList>
    </citation>
    <scope>NUCLEOTIDE SEQUENCE [LARGE SCALE GENOMIC DNA]</scope>
    <source>
        <strain evidence="1 2">ATCC 29220</strain>
    </source>
</reference>
<comment type="caution">
    <text evidence="1">The sequence shown here is derived from an EMBL/GenBank/DDBJ whole genome shotgun (WGS) entry which is preliminary data.</text>
</comment>
<protein>
    <submittedName>
        <fullName evidence="1">Uncharacterized protein</fullName>
    </submittedName>
</protein>
<evidence type="ECO:0000313" key="2">
    <source>
        <dbReference type="Proteomes" id="UP000003880"/>
    </source>
</evidence>
<dbReference type="Proteomes" id="UP000003880">
    <property type="component" value="Unassembled WGS sequence"/>
</dbReference>